<accession>A0ABY8W6H9</accession>
<dbReference type="Proteomes" id="UP001240150">
    <property type="component" value="Chromosome"/>
</dbReference>
<keyword evidence="1" id="KW-0472">Membrane</keyword>
<keyword evidence="1" id="KW-1133">Transmembrane helix</keyword>
<evidence type="ECO:0000313" key="3">
    <source>
        <dbReference type="Proteomes" id="UP001240150"/>
    </source>
</evidence>
<feature type="transmembrane region" description="Helical" evidence="1">
    <location>
        <begin position="120"/>
        <end position="142"/>
    </location>
</feature>
<reference evidence="2 3" key="1">
    <citation type="submission" date="2023-06" db="EMBL/GenBank/DDBJ databases">
        <authorList>
            <person name="Yushchuk O."/>
            <person name="Binda E."/>
            <person name="Ruckert-Reed C."/>
            <person name="Fedorenko V."/>
            <person name="Kalinowski J."/>
            <person name="Marinelli F."/>
        </authorList>
    </citation>
    <scope>NUCLEOTIDE SEQUENCE [LARGE SCALE GENOMIC DNA]</scope>
    <source>
        <strain evidence="2 3">NRRL 3884</strain>
    </source>
</reference>
<feature type="transmembrane region" description="Helical" evidence="1">
    <location>
        <begin position="7"/>
        <end position="29"/>
    </location>
</feature>
<sequence length="147" mass="15994">MRPRGDWPTIIGTVLGFLALAFAVFVYFFPPGPSSDEPAPATTVSQPTQAATTAATQAAAVDTAPHSVVVVACAFVIFVFAALYFLSFKPNHILSLFVIAFGGTFYVTFFWSSMNLWGRLLTIAGTITLFVFSEPLAEYLYYKKLTS</sequence>
<dbReference type="RefSeq" id="WP_284913968.1">
    <property type="nucleotide sequence ID" value="NZ_CP126980.1"/>
</dbReference>
<keyword evidence="3" id="KW-1185">Reference proteome</keyword>
<feature type="transmembrane region" description="Helical" evidence="1">
    <location>
        <begin position="68"/>
        <end position="86"/>
    </location>
</feature>
<protein>
    <submittedName>
        <fullName evidence="2">Uncharacterized protein</fullName>
    </submittedName>
</protein>
<evidence type="ECO:0000313" key="2">
    <source>
        <dbReference type="EMBL" id="WIM92761.1"/>
    </source>
</evidence>
<feature type="transmembrane region" description="Helical" evidence="1">
    <location>
        <begin position="93"/>
        <end position="114"/>
    </location>
</feature>
<proteinExistence type="predicted"/>
<gene>
    <name evidence="2" type="ORF">ACTOB_004716</name>
</gene>
<name>A0ABY8W6H9_9ACTN</name>
<evidence type="ECO:0000256" key="1">
    <source>
        <dbReference type="SAM" id="Phobius"/>
    </source>
</evidence>
<dbReference type="EMBL" id="CP126980">
    <property type="protein sequence ID" value="WIM92761.1"/>
    <property type="molecule type" value="Genomic_DNA"/>
</dbReference>
<keyword evidence="1" id="KW-0812">Transmembrane</keyword>
<organism evidence="2 3">
    <name type="scientific">Actinoplanes oblitus</name>
    <dbReference type="NCBI Taxonomy" id="3040509"/>
    <lineage>
        <taxon>Bacteria</taxon>
        <taxon>Bacillati</taxon>
        <taxon>Actinomycetota</taxon>
        <taxon>Actinomycetes</taxon>
        <taxon>Micromonosporales</taxon>
        <taxon>Micromonosporaceae</taxon>
        <taxon>Actinoplanes</taxon>
    </lineage>
</organism>